<comment type="caution">
    <text evidence="1">The sequence shown here is derived from an EMBL/GenBank/DDBJ whole genome shotgun (WGS) entry which is preliminary data.</text>
</comment>
<proteinExistence type="predicted"/>
<sequence>MGGGSSDLGTETSGSKADSGSSPFTGEQVKYVERERDKNYRENERKGMTEKDKAEKHGAEKHTRGKHTI</sequence>
<dbReference type="EMBL" id="CM045769">
    <property type="protein sequence ID" value="KAI7994830.1"/>
    <property type="molecule type" value="Genomic_DNA"/>
</dbReference>
<accession>A0ACC0G1N4</accession>
<reference evidence="1 2" key="1">
    <citation type="journal article" date="2022" name="Plant J.">
        <title>Chromosome-level genome of Camellia lanceoleosa provides a valuable resource for understanding genome evolution and self-incompatibility.</title>
        <authorList>
            <person name="Gong W."/>
            <person name="Xiao S."/>
            <person name="Wang L."/>
            <person name="Liao Z."/>
            <person name="Chang Y."/>
            <person name="Mo W."/>
            <person name="Hu G."/>
            <person name="Li W."/>
            <person name="Zhao G."/>
            <person name="Zhu H."/>
            <person name="Hu X."/>
            <person name="Ji K."/>
            <person name="Xiang X."/>
            <person name="Song Q."/>
            <person name="Yuan D."/>
            <person name="Jin S."/>
            <person name="Zhang L."/>
        </authorList>
    </citation>
    <scope>NUCLEOTIDE SEQUENCE [LARGE SCALE GENOMIC DNA]</scope>
    <source>
        <strain evidence="1">SQ_2022a</strain>
    </source>
</reference>
<evidence type="ECO:0000313" key="2">
    <source>
        <dbReference type="Proteomes" id="UP001060215"/>
    </source>
</evidence>
<gene>
    <name evidence="1" type="ORF">LOK49_LG11G01262</name>
</gene>
<keyword evidence="2" id="KW-1185">Reference proteome</keyword>
<organism evidence="1 2">
    <name type="scientific">Camellia lanceoleosa</name>
    <dbReference type="NCBI Taxonomy" id="1840588"/>
    <lineage>
        <taxon>Eukaryota</taxon>
        <taxon>Viridiplantae</taxon>
        <taxon>Streptophyta</taxon>
        <taxon>Embryophyta</taxon>
        <taxon>Tracheophyta</taxon>
        <taxon>Spermatophyta</taxon>
        <taxon>Magnoliopsida</taxon>
        <taxon>eudicotyledons</taxon>
        <taxon>Gunneridae</taxon>
        <taxon>Pentapetalae</taxon>
        <taxon>asterids</taxon>
        <taxon>Ericales</taxon>
        <taxon>Theaceae</taxon>
        <taxon>Camellia</taxon>
    </lineage>
</organism>
<evidence type="ECO:0000313" key="1">
    <source>
        <dbReference type="EMBL" id="KAI7994830.1"/>
    </source>
</evidence>
<protein>
    <submittedName>
        <fullName evidence="1">Uncharacterized protein</fullName>
    </submittedName>
</protein>
<dbReference type="Proteomes" id="UP001060215">
    <property type="component" value="Chromosome 12"/>
</dbReference>
<name>A0ACC0G1N4_9ERIC</name>